<feature type="compositionally biased region" description="Polar residues" evidence="4">
    <location>
        <begin position="188"/>
        <end position="204"/>
    </location>
</feature>
<dbReference type="InterPro" id="IPR009057">
    <property type="entry name" value="Homeodomain-like_sf"/>
</dbReference>
<feature type="domain" description="Myb-like" evidence="5">
    <location>
        <begin position="839"/>
        <end position="900"/>
    </location>
</feature>
<dbReference type="GO" id="GO:0008270">
    <property type="term" value="F:zinc ion binding"/>
    <property type="evidence" value="ECO:0007669"/>
    <property type="project" value="UniProtKB-KW"/>
</dbReference>
<sequence>MASKVSSSSNLPWTWAIEALASSNKVDTSALIDLVKSAPEISDDLEKSVREMVTLRILEGLSTEEIRIRNNETSLQGQNPELEASNSREDVLRLILEEMSAADPKLVGPDMQNWDIQSFIVHKRTSFPLRALQKLKEAILEGGHSVLASLKERSGLAINPQNDNKADDEESDDDLRDRHSVPPAETSAAATSDENCRLQTSEDQITSDDDSSEKVEQDSNISKGFAVENSIVLPLHWQSTNASDGIIQCTGEDKFPAQNEVDVGPFSVQNRNDRLEENSEDINLLPGQKNCAATSENLKRLSYEGKQALDVGDDSQVGEDFVKENRVDSQINSPSYAQSLNSSQQSLPCSEKQAQNLLQVNKFGSSVPQNEDGEFQRTAQKRNRTIVPVEDLGDSFETHAEVSKKYKQDTNVSGGNVAENTACSPMHGISTIPSYMNCNLHKEGCIGPVDGDGSFHDSVCRNAEPKRLAQSCDADEHLPIPMEIEVELDVNKTAEFPAASSGQQNILNEPKGRRGFLEQRTLNQISSGGLEKETQPENATYLSEGNLLRKPSNYGEGKDDVVYSPNLEKTNDSDECNDERIAAALKKDNQDSYATQSNSCIKCDGDGELLVCSSSTCQLMVHRSCLRSAGMFDENGKFYCPFCAYSRSISEYLQIKKKAALARKDLAMFIGMKTDCQPEKSSSRTEGAMLGQLRRNGEIGIDNEENDEELINRATKSQCMQDRHQTEPPQNSNVDNCLRGKRMVLTNGTASVSAKRNLEKEDLGQQLGASELVRTSDNVRIRSNSIGRNKRNKEMHVKKIRDTSKVTLPFEPLSPSNNKSSKDDHEKCATSSTDLVIPQLRRKPLPWSKEEEEILKVGVRKLTTIHDKKIPWMKILEFGADVFEKGRSAVDLKDKWRNICKGSPVSQ</sequence>
<dbReference type="EMBL" id="OX459120">
    <property type="protein sequence ID" value="CAI9100035.1"/>
    <property type="molecule type" value="Genomic_DNA"/>
</dbReference>
<dbReference type="SUPFAM" id="SSF57903">
    <property type="entry name" value="FYVE/PHD zinc finger"/>
    <property type="match status" value="1"/>
</dbReference>
<reference evidence="6" key="1">
    <citation type="submission" date="2023-03" db="EMBL/GenBank/DDBJ databases">
        <authorList>
            <person name="Julca I."/>
        </authorList>
    </citation>
    <scope>NUCLEOTIDE SEQUENCE</scope>
</reference>
<evidence type="ECO:0000256" key="1">
    <source>
        <dbReference type="ARBA" id="ARBA00022723"/>
    </source>
</evidence>
<dbReference type="InterPro" id="IPR013083">
    <property type="entry name" value="Znf_RING/FYVE/PHD"/>
</dbReference>
<feature type="region of interest" description="Disordered" evidence="4">
    <location>
        <begin position="717"/>
        <end position="736"/>
    </location>
</feature>
<accession>A0AAV1CYL0</accession>
<dbReference type="InterPro" id="IPR011011">
    <property type="entry name" value="Znf_FYVE_PHD"/>
</dbReference>
<dbReference type="InterPro" id="IPR001965">
    <property type="entry name" value="Znf_PHD"/>
</dbReference>
<dbReference type="PANTHER" id="PTHR47863">
    <property type="entry name" value="RING/FYVE/PHD ZINC FINGER SUPERFAMILY PROTEIN"/>
    <property type="match status" value="1"/>
</dbReference>
<evidence type="ECO:0000313" key="6">
    <source>
        <dbReference type="EMBL" id="CAI9100035.1"/>
    </source>
</evidence>
<evidence type="ECO:0000259" key="5">
    <source>
        <dbReference type="PROSITE" id="PS50090"/>
    </source>
</evidence>
<gene>
    <name evidence="6" type="ORF">OLC1_LOCUS9952</name>
</gene>
<dbReference type="SMART" id="SM00717">
    <property type="entry name" value="SANT"/>
    <property type="match status" value="1"/>
</dbReference>
<evidence type="ECO:0000313" key="7">
    <source>
        <dbReference type="Proteomes" id="UP001161247"/>
    </source>
</evidence>
<evidence type="ECO:0000256" key="4">
    <source>
        <dbReference type="SAM" id="MobiDB-lite"/>
    </source>
</evidence>
<dbReference type="Gene3D" id="1.10.10.60">
    <property type="entry name" value="Homeodomain-like"/>
    <property type="match status" value="1"/>
</dbReference>
<protein>
    <submittedName>
        <fullName evidence="6">OLC1v1036955C3</fullName>
    </submittedName>
</protein>
<dbReference type="PANTHER" id="PTHR47863:SF4">
    <property type="entry name" value="RING_FYVE_PHD ZINC FINGER SUPERFAMILY PROTEIN"/>
    <property type="match status" value="1"/>
</dbReference>
<dbReference type="InterPro" id="IPR001005">
    <property type="entry name" value="SANT/Myb"/>
</dbReference>
<feature type="region of interest" description="Disordered" evidence="4">
    <location>
        <begin position="808"/>
        <end position="830"/>
    </location>
</feature>
<dbReference type="Gene3D" id="3.30.40.10">
    <property type="entry name" value="Zinc/RING finger domain, C3HC4 (zinc finger)"/>
    <property type="match status" value="1"/>
</dbReference>
<name>A0AAV1CYL0_OLDCO</name>
<evidence type="ECO:0000256" key="2">
    <source>
        <dbReference type="ARBA" id="ARBA00022771"/>
    </source>
</evidence>
<dbReference type="CDD" id="cd11660">
    <property type="entry name" value="SANT_TRF"/>
    <property type="match status" value="1"/>
</dbReference>
<evidence type="ECO:0000256" key="3">
    <source>
        <dbReference type="ARBA" id="ARBA00022833"/>
    </source>
</evidence>
<dbReference type="PROSITE" id="PS50090">
    <property type="entry name" value="MYB_LIKE"/>
    <property type="match status" value="1"/>
</dbReference>
<keyword evidence="2" id="KW-0863">Zinc-finger</keyword>
<dbReference type="CDD" id="cd15489">
    <property type="entry name" value="PHD_SF"/>
    <property type="match status" value="1"/>
</dbReference>
<dbReference type="AlphaFoldDB" id="A0AAV1CYL0"/>
<proteinExistence type="predicted"/>
<dbReference type="SUPFAM" id="SSF46689">
    <property type="entry name" value="Homeodomain-like"/>
    <property type="match status" value="1"/>
</dbReference>
<keyword evidence="7" id="KW-1185">Reference proteome</keyword>
<feature type="region of interest" description="Disordered" evidence="4">
    <location>
        <begin position="157"/>
        <end position="220"/>
    </location>
</feature>
<organism evidence="6 7">
    <name type="scientific">Oldenlandia corymbosa var. corymbosa</name>
    <dbReference type="NCBI Taxonomy" id="529605"/>
    <lineage>
        <taxon>Eukaryota</taxon>
        <taxon>Viridiplantae</taxon>
        <taxon>Streptophyta</taxon>
        <taxon>Embryophyta</taxon>
        <taxon>Tracheophyta</taxon>
        <taxon>Spermatophyta</taxon>
        <taxon>Magnoliopsida</taxon>
        <taxon>eudicotyledons</taxon>
        <taxon>Gunneridae</taxon>
        <taxon>Pentapetalae</taxon>
        <taxon>asterids</taxon>
        <taxon>lamiids</taxon>
        <taxon>Gentianales</taxon>
        <taxon>Rubiaceae</taxon>
        <taxon>Rubioideae</taxon>
        <taxon>Spermacoceae</taxon>
        <taxon>Hedyotis-Oldenlandia complex</taxon>
        <taxon>Oldenlandia</taxon>
    </lineage>
</organism>
<dbReference type="SMART" id="SM00249">
    <property type="entry name" value="PHD"/>
    <property type="match status" value="1"/>
</dbReference>
<keyword evidence="1" id="KW-0479">Metal-binding</keyword>
<keyword evidence="3" id="KW-0862">Zinc</keyword>
<dbReference type="Proteomes" id="UP001161247">
    <property type="component" value="Chromosome 3"/>
</dbReference>